<accession>A0A9D1X5V9</accession>
<evidence type="ECO:0000313" key="2">
    <source>
        <dbReference type="Proteomes" id="UP000886740"/>
    </source>
</evidence>
<sequence>MKQKERQEQQEMKLPYEAPQSEWIELEVEQPMLDLSNDVKPDPGFQSFREGR</sequence>
<proteinExistence type="predicted"/>
<evidence type="ECO:0000313" key="1">
    <source>
        <dbReference type="EMBL" id="HIX73493.1"/>
    </source>
</evidence>
<reference evidence="1" key="2">
    <citation type="submission" date="2021-04" db="EMBL/GenBank/DDBJ databases">
        <authorList>
            <person name="Gilroy R."/>
        </authorList>
    </citation>
    <scope>NUCLEOTIDE SEQUENCE</scope>
    <source>
        <strain evidence="1">ChiGjej6B6-14162</strain>
    </source>
</reference>
<dbReference type="EMBL" id="DXEL01000003">
    <property type="protein sequence ID" value="HIX73493.1"/>
    <property type="molecule type" value="Genomic_DNA"/>
</dbReference>
<organism evidence="1 2">
    <name type="scientific">Candidatus Parabacteroides intestinipullorum</name>
    <dbReference type="NCBI Taxonomy" id="2838723"/>
    <lineage>
        <taxon>Bacteria</taxon>
        <taxon>Pseudomonadati</taxon>
        <taxon>Bacteroidota</taxon>
        <taxon>Bacteroidia</taxon>
        <taxon>Bacteroidales</taxon>
        <taxon>Tannerellaceae</taxon>
        <taxon>Parabacteroides</taxon>
    </lineage>
</organism>
<dbReference type="Proteomes" id="UP000886740">
    <property type="component" value="Unassembled WGS sequence"/>
</dbReference>
<comment type="caution">
    <text evidence="1">The sequence shown here is derived from an EMBL/GenBank/DDBJ whole genome shotgun (WGS) entry which is preliminary data.</text>
</comment>
<name>A0A9D1X5V9_9BACT</name>
<dbReference type="AlphaFoldDB" id="A0A9D1X5V9"/>
<gene>
    <name evidence="1" type="ORF">H9977_00310</name>
</gene>
<protein>
    <submittedName>
        <fullName evidence="1">Uncharacterized protein</fullName>
    </submittedName>
</protein>
<reference evidence="1" key="1">
    <citation type="journal article" date="2021" name="PeerJ">
        <title>Extensive microbial diversity within the chicken gut microbiome revealed by metagenomics and culture.</title>
        <authorList>
            <person name="Gilroy R."/>
            <person name="Ravi A."/>
            <person name="Getino M."/>
            <person name="Pursley I."/>
            <person name="Horton D.L."/>
            <person name="Alikhan N.F."/>
            <person name="Baker D."/>
            <person name="Gharbi K."/>
            <person name="Hall N."/>
            <person name="Watson M."/>
            <person name="Adriaenssens E.M."/>
            <person name="Foster-Nyarko E."/>
            <person name="Jarju S."/>
            <person name="Secka A."/>
            <person name="Antonio M."/>
            <person name="Oren A."/>
            <person name="Chaudhuri R.R."/>
            <person name="La Ragione R."/>
            <person name="Hildebrand F."/>
            <person name="Pallen M.J."/>
        </authorList>
    </citation>
    <scope>NUCLEOTIDE SEQUENCE</scope>
    <source>
        <strain evidence="1">ChiGjej6B6-14162</strain>
    </source>
</reference>